<organism evidence="9 10">
    <name type="scientific">Lingula anatina</name>
    <name type="common">Brachiopod</name>
    <name type="synonym">Lingula unguis</name>
    <dbReference type="NCBI Taxonomy" id="7574"/>
    <lineage>
        <taxon>Eukaryota</taxon>
        <taxon>Metazoa</taxon>
        <taxon>Spiralia</taxon>
        <taxon>Lophotrochozoa</taxon>
        <taxon>Brachiopoda</taxon>
        <taxon>Linguliformea</taxon>
        <taxon>Lingulata</taxon>
        <taxon>Lingulida</taxon>
        <taxon>Linguloidea</taxon>
        <taxon>Lingulidae</taxon>
        <taxon>Lingula</taxon>
    </lineage>
</organism>
<dbReference type="SMART" id="SM00202">
    <property type="entry name" value="SR"/>
    <property type="match status" value="4"/>
</dbReference>
<feature type="chain" id="PRO_5010270071" evidence="6">
    <location>
        <begin position="27"/>
        <end position="1196"/>
    </location>
</feature>
<evidence type="ECO:0000256" key="6">
    <source>
        <dbReference type="SAM" id="SignalP"/>
    </source>
</evidence>
<evidence type="ECO:0000313" key="9">
    <source>
        <dbReference type="Proteomes" id="UP000085678"/>
    </source>
</evidence>
<evidence type="ECO:0000256" key="1">
    <source>
        <dbReference type="ARBA" id="ARBA00022729"/>
    </source>
</evidence>
<dbReference type="PROSITE" id="PS50287">
    <property type="entry name" value="SRCR_2"/>
    <property type="match status" value="4"/>
</dbReference>
<gene>
    <name evidence="10" type="primary">LOC106176368</name>
</gene>
<feature type="disulfide bond" evidence="5">
    <location>
        <begin position="231"/>
        <end position="241"/>
    </location>
</feature>
<dbReference type="InterPro" id="IPR042235">
    <property type="entry name" value="ZP-C_dom"/>
</dbReference>
<dbReference type="InterPro" id="IPR036772">
    <property type="entry name" value="SRCR-like_dom_sf"/>
</dbReference>
<keyword evidence="9" id="KW-1185">Reference proteome</keyword>
<dbReference type="KEGG" id="lak:106176368"/>
<dbReference type="STRING" id="7574.A0A1S3JV22"/>
<dbReference type="FunFam" id="3.10.250.10:FF:000011">
    <property type="entry name" value="Scavenger receptor class A member 5"/>
    <property type="match status" value="1"/>
</dbReference>
<dbReference type="InParanoid" id="A0A1S3JV22"/>
<reference evidence="10" key="1">
    <citation type="submission" date="2025-08" db="UniProtKB">
        <authorList>
            <consortium name="RefSeq"/>
        </authorList>
    </citation>
    <scope>IDENTIFICATION</scope>
    <source>
        <tissue evidence="10">Gonads</tissue>
    </source>
</reference>
<name>A0A1S3JV22_LINAN</name>
<dbReference type="Pfam" id="PF23344">
    <property type="entry name" value="ZP-N"/>
    <property type="match status" value="2"/>
</dbReference>
<accession>A0A1S3JV22</accession>
<keyword evidence="1 6" id="KW-0732">Signal</keyword>
<keyword evidence="4" id="KW-0325">Glycoprotein</keyword>
<comment type="caution">
    <text evidence="5">Lacks conserved residue(s) required for the propagation of feature annotation.</text>
</comment>
<evidence type="ECO:0000256" key="4">
    <source>
        <dbReference type="ARBA" id="ARBA00023180"/>
    </source>
</evidence>
<dbReference type="PROSITE" id="PS51034">
    <property type="entry name" value="ZP_2"/>
    <property type="match status" value="2"/>
</dbReference>
<dbReference type="FunFam" id="3.10.250.10:FF:000001">
    <property type="entry name" value="Lysyl oxidase 4 isoform X1"/>
    <property type="match status" value="2"/>
</dbReference>
<feature type="disulfide bond" evidence="5">
    <location>
        <begin position="816"/>
        <end position="826"/>
    </location>
</feature>
<evidence type="ECO:0000256" key="2">
    <source>
        <dbReference type="ARBA" id="ARBA00022737"/>
    </source>
</evidence>
<dbReference type="Gene3D" id="3.10.250.10">
    <property type="entry name" value="SRCR-like domain"/>
    <property type="match status" value="4"/>
</dbReference>
<dbReference type="PROSITE" id="PS00420">
    <property type="entry name" value="SRCR_1"/>
    <property type="match status" value="1"/>
</dbReference>
<dbReference type="InterPro" id="IPR001507">
    <property type="entry name" value="ZP_dom"/>
</dbReference>
<evidence type="ECO:0000259" key="7">
    <source>
        <dbReference type="PROSITE" id="PS50287"/>
    </source>
</evidence>
<feature type="domain" description="SRCR" evidence="7">
    <location>
        <begin position="744"/>
        <end position="849"/>
    </location>
</feature>
<dbReference type="Gene3D" id="2.60.40.4100">
    <property type="entry name" value="Zona pellucida, ZP-C domain"/>
    <property type="match status" value="2"/>
</dbReference>
<dbReference type="InterPro" id="IPR055355">
    <property type="entry name" value="ZP-C"/>
</dbReference>
<feature type="domain" description="SRCR" evidence="7">
    <location>
        <begin position="609"/>
        <end position="724"/>
    </location>
</feature>
<dbReference type="PRINTS" id="PR00258">
    <property type="entry name" value="SPERACTRCPTR"/>
</dbReference>
<dbReference type="SMART" id="SM00241">
    <property type="entry name" value="ZP"/>
    <property type="match status" value="2"/>
</dbReference>
<keyword evidence="3 5" id="KW-1015">Disulfide bond</keyword>
<proteinExistence type="predicted"/>
<evidence type="ECO:0000259" key="8">
    <source>
        <dbReference type="PROSITE" id="PS51034"/>
    </source>
</evidence>
<feature type="disulfide bond" evidence="5">
    <location>
        <begin position="691"/>
        <end position="701"/>
    </location>
</feature>
<dbReference type="Pfam" id="PF00100">
    <property type="entry name" value="Zona_pellucida"/>
    <property type="match status" value="2"/>
</dbReference>
<evidence type="ECO:0000313" key="10">
    <source>
        <dbReference type="RefSeq" id="XP_013414178.1"/>
    </source>
</evidence>
<dbReference type="SUPFAM" id="SSF56487">
    <property type="entry name" value="SRCR-like"/>
    <property type="match status" value="4"/>
</dbReference>
<protein>
    <submittedName>
        <fullName evidence="10">Deleted in malignant brain tumors 1 protein</fullName>
    </submittedName>
</protein>
<evidence type="ECO:0000256" key="3">
    <source>
        <dbReference type="ARBA" id="ARBA00023157"/>
    </source>
</evidence>
<dbReference type="Proteomes" id="UP000085678">
    <property type="component" value="Unplaced"/>
</dbReference>
<dbReference type="PANTHER" id="PTHR48071">
    <property type="entry name" value="SRCR DOMAIN-CONTAINING PROTEIN"/>
    <property type="match status" value="1"/>
</dbReference>
<dbReference type="OrthoDB" id="10063988at2759"/>
<feature type="domain" description="ZP" evidence="8">
    <location>
        <begin position="866"/>
        <end position="1109"/>
    </location>
</feature>
<feature type="domain" description="ZP" evidence="8">
    <location>
        <begin position="277"/>
        <end position="523"/>
    </location>
</feature>
<dbReference type="FunFam" id="3.10.250.10:FF:000006">
    <property type="entry name" value="neurotrypsin isoform X2"/>
    <property type="match status" value="1"/>
</dbReference>
<dbReference type="GeneID" id="106176368"/>
<sequence length="1196" mass="129229">MISRRLVWTCNLILMVFSLQFSGLAGQGFGGIRLSGGPTNAEGRVDVRYNGEWGTICDDDWDAKDAAVVCRMLGFSGAIRAVPGGTYPVGSGPIWLDNVSCDGDETNITQCGNRGVGTHNCATNHSEDAGVVCQGPTTSTLPPTTTTTLPTTPCSSAATNIRIVGGPTAGRGRVEVEFNGEWGTVCDDLWDVNDAAVVCRSLCYNPDTALPLKDDNIPEGSGSILLDNVQCTGTENSIFDCTHAGINNSDCTHREDAMVACAPPANTPPPVPTPYVQCLAASFLVVFERAQSPQLTQNNLWVVDTSATNCITKTTNSSHISMEIPYVGCASQYLLNSSHITYTNTVKNNISSTDGITRDTEYHIPLYCSFPRDLNSSRGVQPEIQTAQPISGSNEFALGMFIYVNSSFKQIVRTYPFTLTLGEWLNVGVALTAEDPSLKVILSDCRATPTASLSQGPSYPLITSKCRSDPTLTFFPFNETMLGFSFQSFRFFGNYTDVYLHCDAVVCHINEKNAQCDRTCNVRKRRAAEEHTSAATEIKNKYHISKGPIVFLERESESIDFPIISDGINKIRNGCPKQTVSMMLSIATYLLICIGAVYSAHGGTGQLQTRLSGGPTATEGRVEVLFNGTWGTVCDDDWGVNDATVVCRSLGFGGPGVPFSGSGSGGSPPFTGDLYGIPVQSTPIWLDNVNCAGDEGDLSQCSHNGFGNNDCSPKHMEDAGVRCVAGDSGLAQSCTEGTNASETVRLVGGDGSYGRLEVYRGASWGTVCDDFFDIRDARVVCRSLCYNETEATVVVGLPGLTPALDNVTIWLTDVGCQGHEGAIENCTHGGWANNPYNCSHAEDVMVACTAVSVRAAPAPAIQVDVTCDGANIITVFDTSGFSEQMMVEVAADPSCTNSTADGTNLTMSIPYLSCGTQRTTNSTHIFYTNTVRQWVQQSSVIVTNFAENRIVVYCVHARDKQISAGFTPEVVTVGPQFSSHNFDVSMFFYANSSFTGPVNQFPMSVQLGDNLQVGLVLTTVDPSLKLVLTDCYATPFKERDSVPQYPLIASKCRQDSSLVYFPVNETALQFRFQSFKFFGNYTSVYLQCDAVVCELTEKTSQCDRTCGVRKKREAEWTDDYHVIKKRQTITNQNSVHIVRGPIILEEYESTNSDFVDFNIEDVVSVIKKSTAANHVPSTVVVLFVASISAALCLMKN</sequence>
<dbReference type="GO" id="GO:0016020">
    <property type="term" value="C:membrane"/>
    <property type="evidence" value="ECO:0007669"/>
    <property type="project" value="InterPro"/>
</dbReference>
<keyword evidence="2" id="KW-0677">Repeat</keyword>
<feature type="disulfide bond" evidence="5">
    <location>
        <begin position="57"/>
        <end position="121"/>
    </location>
</feature>
<dbReference type="PANTHER" id="PTHR48071:SF18">
    <property type="entry name" value="DELETED IN MALIGNANT BRAIN TUMORS 1 PROTEIN-RELATED"/>
    <property type="match status" value="1"/>
</dbReference>
<feature type="disulfide bond" evidence="5">
    <location>
        <begin position="101"/>
        <end position="111"/>
    </location>
</feature>
<dbReference type="InterPro" id="IPR001190">
    <property type="entry name" value="SRCR"/>
</dbReference>
<dbReference type="Pfam" id="PF00530">
    <property type="entry name" value="SRCR"/>
    <property type="match status" value="4"/>
</dbReference>
<feature type="domain" description="SRCR" evidence="7">
    <location>
        <begin position="161"/>
        <end position="262"/>
    </location>
</feature>
<feature type="signal peptide" evidence="6">
    <location>
        <begin position="1"/>
        <end position="26"/>
    </location>
</feature>
<dbReference type="InterPro" id="IPR055356">
    <property type="entry name" value="ZP-N"/>
</dbReference>
<feature type="domain" description="SRCR" evidence="7">
    <location>
        <begin position="32"/>
        <end position="134"/>
    </location>
</feature>
<dbReference type="RefSeq" id="XP_013414178.1">
    <property type="nucleotide sequence ID" value="XM_013558724.1"/>
</dbReference>
<evidence type="ECO:0000256" key="5">
    <source>
        <dbReference type="PROSITE-ProRule" id="PRU00196"/>
    </source>
</evidence>
<dbReference type="Gene3D" id="2.60.40.3210">
    <property type="entry name" value="Zona pellucida, ZP-N domain"/>
    <property type="match status" value="2"/>
</dbReference>
<dbReference type="AlphaFoldDB" id="A0A1S3JV22"/>